<dbReference type="EMBL" id="JBHSBU010000001">
    <property type="protein sequence ID" value="MFC4160466.1"/>
    <property type="molecule type" value="Genomic_DNA"/>
</dbReference>
<evidence type="ECO:0000313" key="8">
    <source>
        <dbReference type="EMBL" id="MFC4160466.1"/>
    </source>
</evidence>
<evidence type="ECO:0000256" key="1">
    <source>
        <dbReference type="ARBA" id="ARBA00004651"/>
    </source>
</evidence>
<reference evidence="9" key="1">
    <citation type="journal article" date="2019" name="Int. J. Syst. Evol. Microbiol.">
        <title>The Global Catalogue of Microorganisms (GCM) 10K type strain sequencing project: providing services to taxonomists for standard genome sequencing and annotation.</title>
        <authorList>
            <consortium name="The Broad Institute Genomics Platform"/>
            <consortium name="The Broad Institute Genome Sequencing Center for Infectious Disease"/>
            <person name="Wu L."/>
            <person name="Ma J."/>
        </authorList>
    </citation>
    <scope>NUCLEOTIDE SEQUENCE [LARGE SCALE GENOMIC DNA]</scope>
    <source>
        <strain evidence="9">LMG 29894</strain>
    </source>
</reference>
<comment type="caution">
    <text evidence="8">The sequence shown here is derived from an EMBL/GenBank/DDBJ whole genome shotgun (WGS) entry which is preliminary data.</text>
</comment>
<feature type="transmembrane region" description="Helical" evidence="6">
    <location>
        <begin position="345"/>
        <end position="367"/>
    </location>
</feature>
<keyword evidence="5 6" id="KW-0472">Membrane</keyword>
<evidence type="ECO:0000256" key="3">
    <source>
        <dbReference type="ARBA" id="ARBA00022692"/>
    </source>
</evidence>
<keyword evidence="4 6" id="KW-1133">Transmembrane helix</keyword>
<feature type="transmembrane region" description="Helical" evidence="6">
    <location>
        <begin position="638"/>
        <end position="658"/>
    </location>
</feature>
<keyword evidence="9" id="KW-1185">Reference proteome</keyword>
<name>A0ABV8MTP8_9NEIS</name>
<feature type="transmembrane region" description="Helical" evidence="6">
    <location>
        <begin position="665"/>
        <end position="683"/>
    </location>
</feature>
<feature type="transmembrane region" description="Helical" evidence="6">
    <location>
        <begin position="284"/>
        <end position="305"/>
    </location>
</feature>
<dbReference type="RefSeq" id="WP_378165328.1">
    <property type="nucleotide sequence ID" value="NZ_JBHSBU010000001.1"/>
</dbReference>
<evidence type="ECO:0000256" key="5">
    <source>
        <dbReference type="ARBA" id="ARBA00023136"/>
    </source>
</evidence>
<evidence type="ECO:0000256" key="4">
    <source>
        <dbReference type="ARBA" id="ARBA00022989"/>
    </source>
</evidence>
<feature type="transmembrane region" description="Helical" evidence="6">
    <location>
        <begin position="260"/>
        <end position="277"/>
    </location>
</feature>
<feature type="transmembrane region" description="Helical" evidence="6">
    <location>
        <begin position="429"/>
        <end position="446"/>
    </location>
</feature>
<evidence type="ECO:0000313" key="9">
    <source>
        <dbReference type="Proteomes" id="UP001595791"/>
    </source>
</evidence>
<organism evidence="8 9">
    <name type="scientific">Chitinimonas lacunae</name>
    <dbReference type="NCBI Taxonomy" id="1963018"/>
    <lineage>
        <taxon>Bacteria</taxon>
        <taxon>Pseudomonadati</taxon>
        <taxon>Pseudomonadota</taxon>
        <taxon>Betaproteobacteria</taxon>
        <taxon>Neisseriales</taxon>
        <taxon>Chitinibacteraceae</taxon>
        <taxon>Chitinimonas</taxon>
    </lineage>
</organism>
<dbReference type="Proteomes" id="UP001595791">
    <property type="component" value="Unassembled WGS sequence"/>
</dbReference>
<accession>A0ABV8MTP8</accession>
<evidence type="ECO:0000259" key="7">
    <source>
        <dbReference type="Pfam" id="PF03176"/>
    </source>
</evidence>
<protein>
    <submittedName>
        <fullName evidence="8">MMPL family transporter</fullName>
    </submittedName>
</protein>
<keyword evidence="3 6" id="KW-0812">Transmembrane</keyword>
<proteinExistence type="predicted"/>
<evidence type="ECO:0000256" key="2">
    <source>
        <dbReference type="ARBA" id="ARBA00022475"/>
    </source>
</evidence>
<dbReference type="InterPro" id="IPR004869">
    <property type="entry name" value="MMPL_dom"/>
</dbReference>
<gene>
    <name evidence="8" type="ORF">ACFOW7_14075</name>
</gene>
<feature type="transmembrane region" description="Helical" evidence="6">
    <location>
        <begin position="379"/>
        <end position="400"/>
    </location>
</feature>
<dbReference type="PANTHER" id="PTHR33406">
    <property type="entry name" value="MEMBRANE PROTEIN MJ1562-RELATED"/>
    <property type="match status" value="1"/>
</dbReference>
<dbReference type="Gene3D" id="1.20.1640.10">
    <property type="entry name" value="Multidrug efflux transporter AcrB transmembrane domain"/>
    <property type="match status" value="2"/>
</dbReference>
<feature type="domain" description="Membrane transport protein MMPL" evidence="7">
    <location>
        <begin position="219"/>
        <end position="399"/>
    </location>
</feature>
<sequence>MRPAVLANKPYRWLALLWAVLMLAVLWHQSQFWREARLDTDVLALLPENEQAPVVSAATRRLADQAARQVVLLVGAGEWEATRRAALAVRAELDRQSGLLEPAPLDQQRLDEAVAFYLPWRDRLLTSAQRDWLQCATPEQLASTALLHLYQPTAGPRFADWNRDPLALWPAWWTARAAESRARPRDGLLWLEEKGQHWAVLNYRRVGSAFSVSGDTPLAEALARAEQAVRATAPQGRLLAAGVPLHAEAAAERASFEMNLIGSGSLAAVLLLVWLTFRSLRPLALVGLSLLLGCATALSVTALLFGKVHLLTLVFGASLVGVAEDYGFHYFAARQGRPATERHTVLRGLLPGLALALLTSVLAYMALGLAPFPGLRQMAVFSAVGLAAAFLTVCCWFPLLDRGELPSTRFAERFAASLQRWPRWRPDRLGLTLAAVAIVLALPGLLRLEGRDDLRQLQGSPAALVAQQIEIGRLLGLPSPAQFYLVEGADAAEVLAREEALKARLDRLVADGSLTGYRALSDWLPAPTRQAEAATLTAPAERTALAAIAAQTGEAVARPPFAPAPLTLPQLLGSPVAAAVAPLWLGELGGRQYSVLLLRGPTPALLPRLAAAGRDLPGVRWVDKTAEFSQLLGRYRVGMGWLLLAGYVAVAVALWWRFHRRAWRALLPTVLGSLLTLALFGWLGLPLQLFSVLALLLLLGMGVDYGIFLLEHPGDGSAWLAVALAGVSTLLSFGLLALSSTPALRAFGLTMLVGEILIWLLTPCFRPRAAAEAALSSTVSTPRFS</sequence>
<dbReference type="Pfam" id="PF03176">
    <property type="entry name" value="MMPL"/>
    <property type="match status" value="1"/>
</dbReference>
<dbReference type="SUPFAM" id="SSF82866">
    <property type="entry name" value="Multidrug efflux transporter AcrB transmembrane domain"/>
    <property type="match status" value="2"/>
</dbReference>
<feature type="transmembrane region" description="Helical" evidence="6">
    <location>
        <begin position="743"/>
        <end position="761"/>
    </location>
</feature>
<keyword evidence="2" id="KW-1003">Cell membrane</keyword>
<feature type="transmembrane region" description="Helical" evidence="6">
    <location>
        <begin position="311"/>
        <end position="333"/>
    </location>
</feature>
<feature type="transmembrane region" description="Helical" evidence="6">
    <location>
        <begin position="689"/>
        <end position="710"/>
    </location>
</feature>
<comment type="subcellular location">
    <subcellularLocation>
        <location evidence="1">Cell membrane</location>
        <topology evidence="1">Multi-pass membrane protein</topology>
    </subcellularLocation>
</comment>
<feature type="transmembrane region" description="Helical" evidence="6">
    <location>
        <begin position="717"/>
        <end position="737"/>
    </location>
</feature>
<dbReference type="InterPro" id="IPR050545">
    <property type="entry name" value="Mycobact_MmpL"/>
</dbReference>
<dbReference type="PANTHER" id="PTHR33406:SF13">
    <property type="entry name" value="MEMBRANE PROTEIN YDFJ"/>
    <property type="match status" value="1"/>
</dbReference>
<evidence type="ECO:0000256" key="6">
    <source>
        <dbReference type="SAM" id="Phobius"/>
    </source>
</evidence>